<dbReference type="Pfam" id="PF00642">
    <property type="entry name" value="zf-CCCH"/>
    <property type="match status" value="1"/>
</dbReference>
<evidence type="ECO:0000256" key="5">
    <source>
        <dbReference type="SAM" id="MobiDB-lite"/>
    </source>
</evidence>
<feature type="zinc finger region" description="C3H1-type" evidence="4">
    <location>
        <begin position="774"/>
        <end position="802"/>
    </location>
</feature>
<dbReference type="SUPFAM" id="SSF90229">
    <property type="entry name" value="CCCH zinc finger"/>
    <property type="match status" value="1"/>
</dbReference>
<feature type="signal peptide" evidence="7">
    <location>
        <begin position="1"/>
        <end position="24"/>
    </location>
</feature>
<dbReference type="EMBL" id="OV696686">
    <property type="protein sequence ID" value="CAH1233821.1"/>
    <property type="molecule type" value="Genomic_DNA"/>
</dbReference>
<evidence type="ECO:0000256" key="6">
    <source>
        <dbReference type="SAM" id="Phobius"/>
    </source>
</evidence>
<keyword evidence="2 4" id="KW-0863">Zinc-finger</keyword>
<feature type="compositionally biased region" description="Polar residues" evidence="5">
    <location>
        <begin position="165"/>
        <end position="194"/>
    </location>
</feature>
<dbReference type="PROSITE" id="PS50103">
    <property type="entry name" value="ZF_C3H1"/>
    <property type="match status" value="1"/>
</dbReference>
<feature type="domain" description="C3H1-type" evidence="8">
    <location>
        <begin position="774"/>
        <end position="802"/>
    </location>
</feature>
<feature type="region of interest" description="Disordered" evidence="5">
    <location>
        <begin position="162"/>
        <end position="194"/>
    </location>
</feature>
<evidence type="ECO:0000259" key="8">
    <source>
        <dbReference type="PROSITE" id="PS50103"/>
    </source>
</evidence>
<evidence type="ECO:0000256" key="3">
    <source>
        <dbReference type="ARBA" id="ARBA00022833"/>
    </source>
</evidence>
<feature type="compositionally biased region" description="Acidic residues" evidence="5">
    <location>
        <begin position="699"/>
        <end position="708"/>
    </location>
</feature>
<dbReference type="GO" id="GO:0004540">
    <property type="term" value="F:RNA nuclease activity"/>
    <property type="evidence" value="ECO:0007669"/>
    <property type="project" value="InterPro"/>
</dbReference>
<keyword evidence="7" id="KW-0732">Signal</keyword>
<dbReference type="Gene3D" id="3.40.50.1010">
    <property type="entry name" value="5'-nuclease"/>
    <property type="match status" value="1"/>
</dbReference>
<feature type="compositionally biased region" description="Low complexity" evidence="5">
    <location>
        <begin position="355"/>
        <end position="366"/>
    </location>
</feature>
<dbReference type="OrthoDB" id="410307at2759"/>
<evidence type="ECO:0000256" key="1">
    <source>
        <dbReference type="ARBA" id="ARBA00022723"/>
    </source>
</evidence>
<dbReference type="InterPro" id="IPR000571">
    <property type="entry name" value="Znf_CCCH"/>
</dbReference>
<keyword evidence="6" id="KW-1133">Transmembrane helix</keyword>
<dbReference type="Pfam" id="PF01936">
    <property type="entry name" value="NYN"/>
    <property type="match status" value="1"/>
</dbReference>
<dbReference type="SMART" id="SM00356">
    <property type="entry name" value="ZnF_C3H1"/>
    <property type="match status" value="1"/>
</dbReference>
<proteinExistence type="predicted"/>
<evidence type="ECO:0000256" key="4">
    <source>
        <dbReference type="PROSITE-ProRule" id="PRU00723"/>
    </source>
</evidence>
<feature type="region of interest" description="Disordered" evidence="5">
    <location>
        <begin position="230"/>
        <end position="250"/>
    </location>
</feature>
<evidence type="ECO:0000313" key="9">
    <source>
        <dbReference type="EMBL" id="CAH1233821.1"/>
    </source>
</evidence>
<evidence type="ECO:0000256" key="7">
    <source>
        <dbReference type="SAM" id="SignalP"/>
    </source>
</evidence>
<dbReference type="AlphaFoldDB" id="A0A8J9W196"/>
<feature type="region of interest" description="Disordered" evidence="5">
    <location>
        <begin position="679"/>
        <end position="708"/>
    </location>
</feature>
<dbReference type="Gene3D" id="4.10.1000.10">
    <property type="entry name" value="Zinc finger, CCCH-type"/>
    <property type="match status" value="1"/>
</dbReference>
<feature type="compositionally biased region" description="Polar residues" evidence="5">
    <location>
        <begin position="343"/>
        <end position="354"/>
    </location>
</feature>
<keyword evidence="10" id="KW-1185">Reference proteome</keyword>
<evidence type="ECO:0000313" key="10">
    <source>
        <dbReference type="Proteomes" id="UP000838412"/>
    </source>
</evidence>
<feature type="chain" id="PRO_5035452266" evidence="7">
    <location>
        <begin position="25"/>
        <end position="826"/>
    </location>
</feature>
<feature type="region of interest" description="Disordered" evidence="5">
    <location>
        <begin position="333"/>
        <end position="368"/>
    </location>
</feature>
<dbReference type="GO" id="GO:0008270">
    <property type="term" value="F:zinc ion binding"/>
    <property type="evidence" value="ECO:0007669"/>
    <property type="project" value="UniProtKB-KW"/>
</dbReference>
<gene>
    <name evidence="9" type="primary">Hypp836</name>
    <name evidence="9" type="ORF">BLAG_LOCUS2459</name>
</gene>
<sequence>MGRKLRHLLIFLLIILKEPNMPEAGCTCTPAWRCDCPKQGLTSIPKNLPTSISCYPLPVLFGSVCGPVSGIVLIGTIILAVWSKKRTKNPPSGPNSNIALKKAIVATSDNQYEDVDTPKDQTGQGQFQGITKSIFKSNTKTTATDSTVMTSGYDHQYEDVDTQHDQTGQGQSQANTESSCARNKSYDTGPTASQHNSLYKCVGQYQAIITSNRDTNTTAAVVASGLDHQHGNIDQHNKAGQGQSQANSRSNTITTATVVSSGQDHQYEDMTQHNQTGQGHSQAIAELHTNTTAAVGANGHDQTGQAQYHANIPSLQIGHLSHDEVLAALQPNPMYAGVGTPPKETTSTSGHDQTGQGQSQASSSGSHNGDGVWIFVDDSNIWIEAKKLAGRQRNLRTTEDPRVRVDIGKLGNLVAAGRFVNKGTLYGSEPPKLDTVWDKIKSQGWEVSKHERSIRTGKEKKLDHQIVADIVELVCDKDNLQYGNTVIIITGDADVMPAVEKAMKKPSWKVEVKTWKSNLAGDIVKASKKYPDRILACTLDSDVDKIVFSNYRFNVERSTEDLLLQNAIVLVNPGYLDLQRWRDKMDKQCRYPFQYYSKPGNDYFLVVVVFSMLDKNGLADMLSKIRNNPDLNCGSHDIFTYFEMVNKKGYENITELNIENTYDSLNDTAGALMNLSISDEEESSSGKYETAEVGPVEEPQPEEQEDDSEITFTTVKSRTSKSKPKQLYYDQCPYKYVCTHGRDCRYALSGAEKKFLRKRDRDQSKEERFRNSRGYKTTLCNNYALARMCRYGDNCRFAHGDADANCIKCHNRGHFTEGCPESKLNL</sequence>
<evidence type="ECO:0000256" key="2">
    <source>
        <dbReference type="ARBA" id="ARBA00022771"/>
    </source>
</evidence>
<dbReference type="InterPro" id="IPR021139">
    <property type="entry name" value="NYN"/>
</dbReference>
<keyword evidence="1 4" id="KW-0479">Metal-binding</keyword>
<protein>
    <submittedName>
        <fullName evidence="9">Hypp836 protein</fullName>
    </submittedName>
</protein>
<keyword evidence="6" id="KW-0812">Transmembrane</keyword>
<organism evidence="9 10">
    <name type="scientific">Branchiostoma lanceolatum</name>
    <name type="common">Common lancelet</name>
    <name type="synonym">Amphioxus lanceolatum</name>
    <dbReference type="NCBI Taxonomy" id="7740"/>
    <lineage>
        <taxon>Eukaryota</taxon>
        <taxon>Metazoa</taxon>
        <taxon>Chordata</taxon>
        <taxon>Cephalochordata</taxon>
        <taxon>Leptocardii</taxon>
        <taxon>Amphioxiformes</taxon>
        <taxon>Branchiostomatidae</taxon>
        <taxon>Branchiostoma</taxon>
    </lineage>
</organism>
<name>A0A8J9W196_BRALA</name>
<accession>A0A8J9W196</accession>
<dbReference type="Proteomes" id="UP000838412">
    <property type="component" value="Chromosome 1"/>
</dbReference>
<reference evidence="9" key="1">
    <citation type="submission" date="2022-01" db="EMBL/GenBank/DDBJ databases">
        <authorList>
            <person name="Braso-Vives M."/>
        </authorList>
    </citation>
    <scope>NUCLEOTIDE SEQUENCE</scope>
</reference>
<keyword evidence="6" id="KW-0472">Membrane</keyword>
<dbReference type="InterPro" id="IPR036855">
    <property type="entry name" value="Znf_CCCH_sf"/>
</dbReference>
<feature type="transmembrane region" description="Helical" evidence="6">
    <location>
        <begin position="57"/>
        <end position="82"/>
    </location>
</feature>
<keyword evidence="3 4" id="KW-0862">Zinc</keyword>
<feature type="compositionally biased region" description="Polar residues" evidence="5">
    <location>
        <begin position="238"/>
        <end position="250"/>
    </location>
</feature>